<evidence type="ECO:0000313" key="1">
    <source>
        <dbReference type="EMBL" id="GAF95912.1"/>
    </source>
</evidence>
<dbReference type="AlphaFoldDB" id="X0U6D0"/>
<proteinExistence type="predicted"/>
<comment type="caution">
    <text evidence="1">The sequence shown here is derived from an EMBL/GenBank/DDBJ whole genome shotgun (WGS) entry which is preliminary data.</text>
</comment>
<reference evidence="1" key="1">
    <citation type="journal article" date="2014" name="Front. Microbiol.">
        <title>High frequency of phylogenetically diverse reductive dehalogenase-homologous genes in deep subseafloor sedimentary metagenomes.</title>
        <authorList>
            <person name="Kawai M."/>
            <person name="Futagami T."/>
            <person name="Toyoda A."/>
            <person name="Takaki Y."/>
            <person name="Nishi S."/>
            <person name="Hori S."/>
            <person name="Arai W."/>
            <person name="Tsubouchi T."/>
            <person name="Morono Y."/>
            <person name="Uchiyama I."/>
            <person name="Ito T."/>
            <person name="Fujiyama A."/>
            <person name="Inagaki F."/>
            <person name="Takami H."/>
        </authorList>
    </citation>
    <scope>NUCLEOTIDE SEQUENCE</scope>
    <source>
        <strain evidence="1">Expedition CK06-06</strain>
    </source>
</reference>
<sequence>RPEFALGFNSSQEANQAIKGKADGYASRVDGATTYHRVADSIVMCRGEQIARFTRSPRSVG</sequence>
<gene>
    <name evidence="1" type="ORF">S01H1_23237</name>
</gene>
<protein>
    <submittedName>
        <fullName evidence="1">Uncharacterized protein</fullName>
    </submittedName>
</protein>
<accession>X0U6D0</accession>
<organism evidence="1">
    <name type="scientific">marine sediment metagenome</name>
    <dbReference type="NCBI Taxonomy" id="412755"/>
    <lineage>
        <taxon>unclassified sequences</taxon>
        <taxon>metagenomes</taxon>
        <taxon>ecological metagenomes</taxon>
    </lineage>
</organism>
<dbReference type="EMBL" id="BARS01013347">
    <property type="protein sequence ID" value="GAF95912.1"/>
    <property type="molecule type" value="Genomic_DNA"/>
</dbReference>
<feature type="non-terminal residue" evidence="1">
    <location>
        <position position="1"/>
    </location>
</feature>
<name>X0U6D0_9ZZZZ</name>